<feature type="transmembrane region" description="Helical" evidence="1">
    <location>
        <begin position="61"/>
        <end position="81"/>
    </location>
</feature>
<keyword evidence="1" id="KW-1133">Transmembrane helix</keyword>
<proteinExistence type="predicted"/>
<evidence type="ECO:0000256" key="1">
    <source>
        <dbReference type="SAM" id="Phobius"/>
    </source>
</evidence>
<comment type="caution">
    <text evidence="2">The sequence shown here is derived from an EMBL/GenBank/DDBJ whole genome shotgun (WGS) entry which is preliminary data.</text>
</comment>
<evidence type="ECO:0000313" key="3">
    <source>
        <dbReference type="Proteomes" id="UP000282876"/>
    </source>
</evidence>
<feature type="transmembrane region" description="Helical" evidence="1">
    <location>
        <begin position="12"/>
        <end position="35"/>
    </location>
</feature>
<reference evidence="2 3" key="1">
    <citation type="submission" date="2018-10" db="EMBL/GenBank/DDBJ databases">
        <title>Draft genome sequence of the microsporidian Tubulinosema ratisbonensis.</title>
        <authorList>
            <person name="Polonais V."/>
            <person name="Peyretaillade E."/>
            <person name="Niehus S."/>
            <person name="Wawrzyniak I."/>
            <person name="Franchet A."/>
            <person name="Gaspin C."/>
            <person name="Reichstadt M."/>
            <person name="Belser C."/>
            <person name="Labadie K."/>
            <person name="Delbac F."/>
            <person name="Ferrandon D."/>
        </authorList>
    </citation>
    <scope>NUCLEOTIDE SEQUENCE [LARGE SCALE GENOMIC DNA]</scope>
    <source>
        <strain evidence="2 3">Franzen</strain>
    </source>
</reference>
<name>A0A437AIH7_9MICR</name>
<sequence length="85" mass="9690">MKLKTQNIKAILFINSILYLFITLKIVNCTAITSARTFETRVSESNIKESEKTYLISVKSAFWLSIMIFGSLIAMSMGYCLRKPD</sequence>
<dbReference type="Proteomes" id="UP000282876">
    <property type="component" value="Unassembled WGS sequence"/>
</dbReference>
<protein>
    <submittedName>
        <fullName evidence="2">Uncharacterized protein</fullName>
    </submittedName>
</protein>
<evidence type="ECO:0000313" key="2">
    <source>
        <dbReference type="EMBL" id="RVD90960.1"/>
    </source>
</evidence>
<dbReference type="VEuPathDB" id="MicrosporidiaDB:TUBRATIS_26050"/>
<accession>A0A437AIH7</accession>
<keyword evidence="3" id="KW-1185">Reference proteome</keyword>
<gene>
    <name evidence="2" type="ORF">TUBRATIS_26050</name>
</gene>
<dbReference type="AlphaFoldDB" id="A0A437AIH7"/>
<dbReference type="EMBL" id="RCSS01000708">
    <property type="protein sequence ID" value="RVD90960.1"/>
    <property type="molecule type" value="Genomic_DNA"/>
</dbReference>
<organism evidence="2 3">
    <name type="scientific">Tubulinosema ratisbonensis</name>
    <dbReference type="NCBI Taxonomy" id="291195"/>
    <lineage>
        <taxon>Eukaryota</taxon>
        <taxon>Fungi</taxon>
        <taxon>Fungi incertae sedis</taxon>
        <taxon>Microsporidia</taxon>
        <taxon>Tubulinosematoidea</taxon>
        <taxon>Tubulinosematidae</taxon>
        <taxon>Tubulinosema</taxon>
    </lineage>
</organism>
<keyword evidence="1" id="KW-0472">Membrane</keyword>
<keyword evidence="1" id="KW-0812">Transmembrane</keyword>